<dbReference type="PANTHER" id="PTHR43712">
    <property type="entry name" value="PUTATIVE (AFU_ORTHOLOGUE AFUA_4G14580)-RELATED"/>
    <property type="match status" value="1"/>
</dbReference>
<dbReference type="GeneID" id="54482442"/>
<proteinExistence type="predicted"/>
<evidence type="ECO:0000313" key="6">
    <source>
        <dbReference type="EMBL" id="KAF2757675.1"/>
    </source>
</evidence>
<keyword evidence="7" id="KW-1185">Reference proteome</keyword>
<name>A0A6A6W550_9PEZI</name>
<keyword evidence="2 6" id="KW-0808">Transferase</keyword>
<dbReference type="Gene3D" id="3.40.50.150">
    <property type="entry name" value="Vaccinia Virus protein VP39"/>
    <property type="match status" value="1"/>
</dbReference>
<evidence type="ECO:0000256" key="4">
    <source>
        <dbReference type="SAM" id="MobiDB-lite"/>
    </source>
</evidence>
<evidence type="ECO:0000256" key="1">
    <source>
        <dbReference type="ARBA" id="ARBA00022603"/>
    </source>
</evidence>
<organism evidence="6 7">
    <name type="scientific">Pseudovirgaria hyperparasitica</name>
    <dbReference type="NCBI Taxonomy" id="470096"/>
    <lineage>
        <taxon>Eukaryota</taxon>
        <taxon>Fungi</taxon>
        <taxon>Dikarya</taxon>
        <taxon>Ascomycota</taxon>
        <taxon>Pezizomycotina</taxon>
        <taxon>Dothideomycetes</taxon>
        <taxon>Dothideomycetes incertae sedis</taxon>
        <taxon>Acrospermales</taxon>
        <taxon>Acrospermaceae</taxon>
        <taxon>Pseudovirgaria</taxon>
    </lineage>
</organism>
<dbReference type="Proteomes" id="UP000799437">
    <property type="component" value="Unassembled WGS sequence"/>
</dbReference>
<dbReference type="InterPro" id="IPR036388">
    <property type="entry name" value="WH-like_DNA-bd_sf"/>
</dbReference>
<dbReference type="PANTHER" id="PTHR43712:SF12">
    <property type="entry name" value="STERIGMATOCYSTIN 8-O-METHYLTRANSFERASE"/>
    <property type="match status" value="1"/>
</dbReference>
<keyword evidence="1 6" id="KW-0489">Methyltransferase</keyword>
<sequence length="448" mass="50556">MATDQSRLLELSAIIADGTRKIDSYLREKGLPSPSLSVDAPPQASLPLELFKAQSEVLQASSELQVLINGPLTHLTRLASPTNNVFMSLQAIYRYRIALALSFDEEVSYAELAIRCRIDPSDLKRLLRLAVAFYIFEEPRKGYIRHNATSKLLVQSPLLHQWIGVLVDEMWAAGARTVDSMQKWPGSEEPTETGYALAHGQSLWDALRSNELRAQRFADGMQYLQSHPIFDISHLFRDLGWTEETCPKLLVDVGGSHGSVAIKLLRRFPRLRCIIEDMPEVVTTARVPEDVADRIEFQPYNFFMPQPVKGADVYFFRSILHDWSDKYAVQIIRNLVPAMKPGARIIFNEVCLPQADDLEPYHIQVILGYDLAMKHSFNSKERDVEDWGKLLAMADPRFEITRIAHTPGSILSVIEVAWTGPDVTDDDETLSTDGSSVEEEEEDKSVTI</sequence>
<dbReference type="GO" id="GO:0008171">
    <property type="term" value="F:O-methyltransferase activity"/>
    <property type="evidence" value="ECO:0007669"/>
    <property type="project" value="InterPro"/>
</dbReference>
<dbReference type="SUPFAM" id="SSF46785">
    <property type="entry name" value="Winged helix' DNA-binding domain"/>
    <property type="match status" value="1"/>
</dbReference>
<feature type="region of interest" description="Disordered" evidence="4">
    <location>
        <begin position="424"/>
        <end position="448"/>
    </location>
</feature>
<protein>
    <submittedName>
        <fullName evidence="6">Putative O-methyltransferase</fullName>
    </submittedName>
</protein>
<dbReference type="OrthoDB" id="1606438at2759"/>
<evidence type="ECO:0000256" key="2">
    <source>
        <dbReference type="ARBA" id="ARBA00022679"/>
    </source>
</evidence>
<dbReference type="RefSeq" id="XP_033600126.1">
    <property type="nucleotide sequence ID" value="XM_033741388.1"/>
</dbReference>
<feature type="domain" description="O-methyltransferase C-terminal" evidence="5">
    <location>
        <begin position="192"/>
        <end position="394"/>
    </location>
</feature>
<dbReference type="Pfam" id="PF00891">
    <property type="entry name" value="Methyltransf_2"/>
    <property type="match status" value="1"/>
</dbReference>
<keyword evidence="3" id="KW-0949">S-adenosyl-L-methionine</keyword>
<dbReference type="EMBL" id="ML996573">
    <property type="protein sequence ID" value="KAF2757675.1"/>
    <property type="molecule type" value="Genomic_DNA"/>
</dbReference>
<dbReference type="InterPro" id="IPR029063">
    <property type="entry name" value="SAM-dependent_MTases_sf"/>
</dbReference>
<evidence type="ECO:0000256" key="3">
    <source>
        <dbReference type="ARBA" id="ARBA00022691"/>
    </source>
</evidence>
<dbReference type="Gene3D" id="1.10.10.10">
    <property type="entry name" value="Winged helix-like DNA-binding domain superfamily/Winged helix DNA-binding domain"/>
    <property type="match status" value="1"/>
</dbReference>
<evidence type="ECO:0000313" key="7">
    <source>
        <dbReference type="Proteomes" id="UP000799437"/>
    </source>
</evidence>
<dbReference type="InterPro" id="IPR001077">
    <property type="entry name" value="COMT_C"/>
</dbReference>
<gene>
    <name evidence="6" type="ORF">EJ05DRAFT_397215</name>
</gene>
<evidence type="ECO:0000259" key="5">
    <source>
        <dbReference type="Pfam" id="PF00891"/>
    </source>
</evidence>
<dbReference type="PROSITE" id="PS51683">
    <property type="entry name" value="SAM_OMT_II"/>
    <property type="match status" value="1"/>
</dbReference>
<dbReference type="InterPro" id="IPR016461">
    <property type="entry name" value="COMT-like"/>
</dbReference>
<dbReference type="AlphaFoldDB" id="A0A6A6W550"/>
<dbReference type="GO" id="GO:0032259">
    <property type="term" value="P:methylation"/>
    <property type="evidence" value="ECO:0007669"/>
    <property type="project" value="UniProtKB-KW"/>
</dbReference>
<dbReference type="SUPFAM" id="SSF53335">
    <property type="entry name" value="S-adenosyl-L-methionine-dependent methyltransferases"/>
    <property type="match status" value="1"/>
</dbReference>
<dbReference type="InterPro" id="IPR036390">
    <property type="entry name" value="WH_DNA-bd_sf"/>
</dbReference>
<accession>A0A6A6W550</accession>
<reference evidence="6" key="1">
    <citation type="journal article" date="2020" name="Stud. Mycol.">
        <title>101 Dothideomycetes genomes: a test case for predicting lifestyles and emergence of pathogens.</title>
        <authorList>
            <person name="Haridas S."/>
            <person name="Albert R."/>
            <person name="Binder M."/>
            <person name="Bloem J."/>
            <person name="Labutti K."/>
            <person name="Salamov A."/>
            <person name="Andreopoulos B."/>
            <person name="Baker S."/>
            <person name="Barry K."/>
            <person name="Bills G."/>
            <person name="Bluhm B."/>
            <person name="Cannon C."/>
            <person name="Castanera R."/>
            <person name="Culley D."/>
            <person name="Daum C."/>
            <person name="Ezra D."/>
            <person name="Gonzalez J."/>
            <person name="Henrissat B."/>
            <person name="Kuo A."/>
            <person name="Liang C."/>
            <person name="Lipzen A."/>
            <person name="Lutzoni F."/>
            <person name="Magnuson J."/>
            <person name="Mondo S."/>
            <person name="Nolan M."/>
            <person name="Ohm R."/>
            <person name="Pangilinan J."/>
            <person name="Park H.-J."/>
            <person name="Ramirez L."/>
            <person name="Alfaro M."/>
            <person name="Sun H."/>
            <person name="Tritt A."/>
            <person name="Yoshinaga Y."/>
            <person name="Zwiers L.-H."/>
            <person name="Turgeon B."/>
            <person name="Goodwin S."/>
            <person name="Spatafora J."/>
            <person name="Crous P."/>
            <person name="Grigoriev I."/>
        </authorList>
    </citation>
    <scope>NUCLEOTIDE SEQUENCE</scope>
    <source>
        <strain evidence="6">CBS 121739</strain>
    </source>
</reference>